<evidence type="ECO:0000313" key="2">
    <source>
        <dbReference type="Proteomes" id="UP000199696"/>
    </source>
</evidence>
<reference evidence="2" key="1">
    <citation type="submission" date="2016-06" db="EMBL/GenBank/DDBJ databases">
        <authorList>
            <person name="Varghese N."/>
            <person name="Submissions Spin"/>
        </authorList>
    </citation>
    <scope>NUCLEOTIDE SEQUENCE [LARGE SCALE GENOMIC DNA]</scope>
    <source>
        <strain evidence="2">DSM 44814</strain>
    </source>
</reference>
<name>A0A1C6TV40_9ACTN</name>
<gene>
    <name evidence="1" type="ORF">GA0070604_1056</name>
</gene>
<dbReference type="Proteomes" id="UP000199696">
    <property type="component" value="Unassembled WGS sequence"/>
</dbReference>
<dbReference type="AlphaFoldDB" id="A0A1C6TV40"/>
<dbReference type="RefSeq" id="WP_091115036.1">
    <property type="nucleotide sequence ID" value="NZ_FMHY01000002.1"/>
</dbReference>
<proteinExistence type="predicted"/>
<dbReference type="OrthoDB" id="9796147at2"/>
<dbReference type="InterPro" id="IPR014845">
    <property type="entry name" value="GYD/TTHA1554"/>
</dbReference>
<dbReference type="EMBL" id="FMHY01000002">
    <property type="protein sequence ID" value="SCL45654.1"/>
    <property type="molecule type" value="Genomic_DNA"/>
</dbReference>
<protein>
    <submittedName>
        <fullName evidence="1">Uncharacterized protein, contains GYD domain</fullName>
    </submittedName>
</protein>
<dbReference type="STRING" id="227316.GA0070604_1056"/>
<organism evidence="1 2">
    <name type="scientific">Micromonospora eburnea</name>
    <dbReference type="NCBI Taxonomy" id="227316"/>
    <lineage>
        <taxon>Bacteria</taxon>
        <taxon>Bacillati</taxon>
        <taxon>Actinomycetota</taxon>
        <taxon>Actinomycetes</taxon>
        <taxon>Micromonosporales</taxon>
        <taxon>Micromonosporaceae</taxon>
        <taxon>Micromonospora</taxon>
    </lineage>
</organism>
<sequence>MPKFLLESTFTIDGVRGLVNDGGSKRAEVIREAVAAIGGRTESVHFSFGKYDTYVVCDLPDHKTAAALTIAIRAAGGVHTRITPVLTPEEVDEATRMKLTYQAPGK</sequence>
<dbReference type="Pfam" id="PF08734">
    <property type="entry name" value="GYD"/>
    <property type="match status" value="1"/>
</dbReference>
<keyword evidence="2" id="KW-1185">Reference proteome</keyword>
<accession>A0A1C6TV40</accession>
<evidence type="ECO:0000313" key="1">
    <source>
        <dbReference type="EMBL" id="SCL45654.1"/>
    </source>
</evidence>